<comment type="subcellular location">
    <subcellularLocation>
        <location evidence="1 13">Cytoplasm</location>
    </subcellularLocation>
</comment>
<comment type="catalytic activity">
    <reaction evidence="12 13">
        <text>tRNA(Cys) + L-cysteine + ATP = L-cysteinyl-tRNA(Cys) + AMP + diphosphate</text>
        <dbReference type="Rhea" id="RHEA:17773"/>
        <dbReference type="Rhea" id="RHEA-COMP:9661"/>
        <dbReference type="Rhea" id="RHEA-COMP:9679"/>
        <dbReference type="ChEBI" id="CHEBI:30616"/>
        <dbReference type="ChEBI" id="CHEBI:33019"/>
        <dbReference type="ChEBI" id="CHEBI:35235"/>
        <dbReference type="ChEBI" id="CHEBI:78442"/>
        <dbReference type="ChEBI" id="CHEBI:78517"/>
        <dbReference type="ChEBI" id="CHEBI:456215"/>
        <dbReference type="EC" id="6.1.1.16"/>
    </reaction>
</comment>
<keyword evidence="8 13" id="KW-0862">Zinc</keyword>
<dbReference type="Pfam" id="PF01406">
    <property type="entry name" value="tRNA-synt_1e"/>
    <property type="match status" value="1"/>
</dbReference>
<dbReference type="PANTHER" id="PTHR10890">
    <property type="entry name" value="CYSTEINYL-TRNA SYNTHETASE"/>
    <property type="match status" value="1"/>
</dbReference>
<dbReference type="GO" id="GO:0008270">
    <property type="term" value="F:zinc ion binding"/>
    <property type="evidence" value="ECO:0007669"/>
    <property type="project" value="UniProtKB-UniRule"/>
</dbReference>
<evidence type="ECO:0000256" key="6">
    <source>
        <dbReference type="ARBA" id="ARBA00022723"/>
    </source>
</evidence>
<dbReference type="GO" id="GO:0004817">
    <property type="term" value="F:cysteine-tRNA ligase activity"/>
    <property type="evidence" value="ECO:0007669"/>
    <property type="project" value="UniProtKB-UniRule"/>
</dbReference>
<evidence type="ECO:0000256" key="13">
    <source>
        <dbReference type="HAMAP-Rule" id="MF_00041"/>
    </source>
</evidence>
<gene>
    <name evidence="13 15" type="primary">cysS</name>
    <name evidence="15" type="ORF">OXPF_38310</name>
</gene>
<feature type="binding site" evidence="13">
    <location>
        <position position="269"/>
    </location>
    <ligand>
        <name>ATP</name>
        <dbReference type="ChEBI" id="CHEBI:30616"/>
    </ligand>
</feature>
<feature type="short sequence motif" description="'HIGH' region" evidence="13">
    <location>
        <begin position="31"/>
        <end position="41"/>
    </location>
</feature>
<evidence type="ECO:0000256" key="8">
    <source>
        <dbReference type="ARBA" id="ARBA00022833"/>
    </source>
</evidence>
<organism evidence="15 16">
    <name type="scientific">Oxobacter pfennigii</name>
    <dbReference type="NCBI Taxonomy" id="36849"/>
    <lineage>
        <taxon>Bacteria</taxon>
        <taxon>Bacillati</taxon>
        <taxon>Bacillota</taxon>
        <taxon>Clostridia</taxon>
        <taxon>Eubacteriales</taxon>
        <taxon>Clostridiaceae</taxon>
        <taxon>Oxobacter</taxon>
    </lineage>
</organism>
<feature type="domain" description="Cysteinyl-tRNA synthetase class Ia DALR" evidence="14">
    <location>
        <begin position="355"/>
        <end position="418"/>
    </location>
</feature>
<keyword evidence="4 13" id="KW-0963">Cytoplasm</keyword>
<dbReference type="EC" id="6.1.1.16" evidence="13"/>
<evidence type="ECO:0000313" key="15">
    <source>
        <dbReference type="EMBL" id="KPU42654.1"/>
    </source>
</evidence>
<dbReference type="SMART" id="SM00840">
    <property type="entry name" value="DALR_2"/>
    <property type="match status" value="1"/>
</dbReference>
<feature type="binding site" evidence="13">
    <location>
        <position position="238"/>
    </location>
    <ligand>
        <name>Zn(2+)</name>
        <dbReference type="ChEBI" id="CHEBI:29105"/>
    </ligand>
</feature>
<dbReference type="STRING" id="36849.OXPF_38310"/>
<protein>
    <recommendedName>
        <fullName evidence="13">Cysteine--tRNA ligase</fullName>
        <ecNumber evidence="13">6.1.1.16</ecNumber>
    </recommendedName>
    <alternativeName>
        <fullName evidence="13">Cysteinyl-tRNA synthetase</fullName>
        <shortName evidence="13">CysRS</shortName>
    </alternativeName>
</protein>
<dbReference type="AlphaFoldDB" id="A0A0P8W4I2"/>
<dbReference type="Pfam" id="PF23493">
    <property type="entry name" value="CysS_C"/>
    <property type="match status" value="1"/>
</dbReference>
<dbReference type="PANTHER" id="PTHR10890:SF3">
    <property type="entry name" value="CYSTEINE--TRNA LIGASE, CYTOPLASMIC"/>
    <property type="match status" value="1"/>
</dbReference>
<dbReference type="InterPro" id="IPR015273">
    <property type="entry name" value="Cys-tRNA-synt_Ia_DALR"/>
</dbReference>
<dbReference type="HAMAP" id="MF_00041">
    <property type="entry name" value="Cys_tRNA_synth"/>
    <property type="match status" value="1"/>
</dbReference>
<evidence type="ECO:0000313" key="16">
    <source>
        <dbReference type="Proteomes" id="UP000050326"/>
    </source>
</evidence>
<evidence type="ECO:0000256" key="9">
    <source>
        <dbReference type="ARBA" id="ARBA00022840"/>
    </source>
</evidence>
<evidence type="ECO:0000256" key="5">
    <source>
        <dbReference type="ARBA" id="ARBA00022598"/>
    </source>
</evidence>
<dbReference type="InterPro" id="IPR024909">
    <property type="entry name" value="Cys-tRNA/MSH_ligase"/>
</dbReference>
<keyword evidence="5 13" id="KW-0436">Ligase</keyword>
<dbReference type="FunFam" id="3.40.50.620:FF:000009">
    <property type="entry name" value="Cysteine--tRNA ligase"/>
    <property type="match status" value="1"/>
</dbReference>
<evidence type="ECO:0000256" key="1">
    <source>
        <dbReference type="ARBA" id="ARBA00004496"/>
    </source>
</evidence>
<keyword evidence="6 13" id="KW-0479">Metal-binding</keyword>
<comment type="caution">
    <text evidence="15">The sequence shown here is derived from an EMBL/GenBank/DDBJ whole genome shotgun (WGS) entry which is preliminary data.</text>
</comment>
<evidence type="ECO:0000256" key="4">
    <source>
        <dbReference type="ARBA" id="ARBA00022490"/>
    </source>
</evidence>
<evidence type="ECO:0000256" key="3">
    <source>
        <dbReference type="ARBA" id="ARBA00011245"/>
    </source>
</evidence>
<keyword evidence="7 13" id="KW-0547">Nucleotide-binding</keyword>
<feature type="binding site" evidence="13">
    <location>
        <position position="29"/>
    </location>
    <ligand>
        <name>Zn(2+)</name>
        <dbReference type="ChEBI" id="CHEBI:29105"/>
    </ligand>
</feature>
<evidence type="ECO:0000256" key="2">
    <source>
        <dbReference type="ARBA" id="ARBA00005594"/>
    </source>
</evidence>
<dbReference type="SUPFAM" id="SSF52374">
    <property type="entry name" value="Nucleotidylyl transferase"/>
    <property type="match status" value="1"/>
</dbReference>
<evidence type="ECO:0000256" key="10">
    <source>
        <dbReference type="ARBA" id="ARBA00022917"/>
    </source>
</evidence>
<comment type="subunit">
    <text evidence="3 13">Monomer.</text>
</comment>
<dbReference type="PRINTS" id="PR00983">
    <property type="entry name" value="TRNASYNTHCYS"/>
</dbReference>
<dbReference type="InterPro" id="IPR009080">
    <property type="entry name" value="tRNAsynth_Ia_anticodon-bd"/>
</dbReference>
<sequence>MGIKIFNTLTKAKEDFVPLKEGEVSMYVCGPTVYNFFHIGNARTFISFDTIRRYFEYRGYKVNFVQNFTDIDDKMIKKANDDGITVKELGDKFIEEYYKDADALGLKRATINPRATELIDEIIDFIKSLEEKGFAYNVDGDVYFNTVRFNEYGKLSHQTLDDLEAGARVDVDERKKDPMDFALWKKKKPGEPSWDSPWGQGRPGWHIECSTMASKLLGDTIDIHAGGSDLIFPHHENEIAQSEAKTGKPFARYWMHGAFLNINNQKMSKSLNNFFTARDILNEYEPEVIRLFMLSGHYRTPLNFSMDLLEQSKAGLERFYNSINNLEYILETVVDRDLNSDDSELLKRIDAYKERFIEVMDDDFNTADGISVIYDLVRDVNTNIKPQSPKILIKKALDMIRELGKPLALLQKTTQGELDLEIEKLIEDRQKARKEKNWALSDKIRDDLKAKGIILEDTPQGVKWKRI</sequence>
<feature type="binding site" evidence="13">
    <location>
        <position position="209"/>
    </location>
    <ligand>
        <name>Zn(2+)</name>
        <dbReference type="ChEBI" id="CHEBI:29105"/>
    </ligand>
</feature>
<dbReference type="NCBIfam" id="TIGR00435">
    <property type="entry name" value="cysS"/>
    <property type="match status" value="1"/>
</dbReference>
<dbReference type="CDD" id="cd00672">
    <property type="entry name" value="CysRS_core"/>
    <property type="match status" value="1"/>
</dbReference>
<dbReference type="Gene3D" id="1.20.120.1910">
    <property type="entry name" value="Cysteine-tRNA ligase, C-terminal anti-codon recognition domain"/>
    <property type="match status" value="1"/>
</dbReference>
<dbReference type="InterPro" id="IPR056411">
    <property type="entry name" value="CysS_C"/>
</dbReference>
<keyword evidence="11 13" id="KW-0030">Aminoacyl-tRNA synthetase</keyword>
<dbReference type="Pfam" id="PF09190">
    <property type="entry name" value="DALR_2"/>
    <property type="match status" value="1"/>
</dbReference>
<dbReference type="PATRIC" id="fig|36849.3.peg.4049"/>
<feature type="short sequence motif" description="'KMSKS' region" evidence="13">
    <location>
        <begin position="266"/>
        <end position="270"/>
    </location>
</feature>
<evidence type="ECO:0000256" key="11">
    <source>
        <dbReference type="ARBA" id="ARBA00023146"/>
    </source>
</evidence>
<keyword evidence="16" id="KW-1185">Reference proteome</keyword>
<evidence type="ECO:0000256" key="12">
    <source>
        <dbReference type="ARBA" id="ARBA00047398"/>
    </source>
</evidence>
<dbReference type="InterPro" id="IPR032678">
    <property type="entry name" value="tRNA-synt_1_cat_dom"/>
</dbReference>
<dbReference type="GO" id="GO:0005524">
    <property type="term" value="F:ATP binding"/>
    <property type="evidence" value="ECO:0007669"/>
    <property type="project" value="UniProtKB-UniRule"/>
</dbReference>
<name>A0A0P8W4I2_9CLOT</name>
<dbReference type="InterPro" id="IPR015803">
    <property type="entry name" value="Cys-tRNA-ligase"/>
</dbReference>
<dbReference type="InterPro" id="IPR014729">
    <property type="entry name" value="Rossmann-like_a/b/a_fold"/>
</dbReference>
<keyword evidence="9 13" id="KW-0067">ATP-binding</keyword>
<reference evidence="15 16" key="1">
    <citation type="submission" date="2015-09" db="EMBL/GenBank/DDBJ databases">
        <title>Genome sequence of Oxobacter pfennigii DSM 3222.</title>
        <authorList>
            <person name="Poehlein A."/>
            <person name="Bengelsdorf F.R."/>
            <person name="Schiel-Bengelsdorf B."/>
            <person name="Duerre P."/>
            <person name="Daniel R."/>
        </authorList>
    </citation>
    <scope>NUCLEOTIDE SEQUENCE [LARGE SCALE GENOMIC DNA]</scope>
    <source>
        <strain evidence="15 16">DSM 3222</strain>
    </source>
</reference>
<comment type="cofactor">
    <cofactor evidence="13">
        <name>Zn(2+)</name>
        <dbReference type="ChEBI" id="CHEBI:29105"/>
    </cofactor>
    <text evidence="13">Binds 1 zinc ion per subunit.</text>
</comment>
<dbReference type="SUPFAM" id="SSF47323">
    <property type="entry name" value="Anticodon-binding domain of a subclass of class I aminoacyl-tRNA synthetases"/>
    <property type="match status" value="1"/>
</dbReference>
<feature type="binding site" evidence="13">
    <location>
        <position position="234"/>
    </location>
    <ligand>
        <name>Zn(2+)</name>
        <dbReference type="ChEBI" id="CHEBI:29105"/>
    </ligand>
</feature>
<evidence type="ECO:0000259" key="14">
    <source>
        <dbReference type="SMART" id="SM00840"/>
    </source>
</evidence>
<dbReference type="EMBL" id="LKET01000062">
    <property type="protein sequence ID" value="KPU42654.1"/>
    <property type="molecule type" value="Genomic_DNA"/>
</dbReference>
<comment type="similarity">
    <text evidence="2 13">Belongs to the class-I aminoacyl-tRNA synthetase family.</text>
</comment>
<evidence type="ECO:0000256" key="7">
    <source>
        <dbReference type="ARBA" id="ARBA00022741"/>
    </source>
</evidence>
<dbReference type="Proteomes" id="UP000050326">
    <property type="component" value="Unassembled WGS sequence"/>
</dbReference>
<dbReference type="Gene3D" id="3.40.50.620">
    <property type="entry name" value="HUPs"/>
    <property type="match status" value="1"/>
</dbReference>
<keyword evidence="10 13" id="KW-0648">Protein biosynthesis</keyword>
<dbReference type="GO" id="GO:0005829">
    <property type="term" value="C:cytosol"/>
    <property type="evidence" value="ECO:0007669"/>
    <property type="project" value="TreeGrafter"/>
</dbReference>
<dbReference type="GO" id="GO:0006423">
    <property type="term" value="P:cysteinyl-tRNA aminoacylation"/>
    <property type="evidence" value="ECO:0007669"/>
    <property type="project" value="UniProtKB-UniRule"/>
</dbReference>
<accession>A0A0P8W4I2</accession>
<proteinExistence type="inferred from homology"/>